<dbReference type="Proteomes" id="UP001500305">
    <property type="component" value="Unassembled WGS sequence"/>
</dbReference>
<protein>
    <recommendedName>
        <fullName evidence="3">HTH cro/C1-type domain-containing protein</fullName>
    </recommendedName>
</protein>
<proteinExistence type="predicted"/>
<dbReference type="InterPro" id="IPR011990">
    <property type="entry name" value="TPR-like_helical_dom_sf"/>
</dbReference>
<dbReference type="EMBL" id="BAAATR010000020">
    <property type="protein sequence ID" value="GAA2255913.1"/>
    <property type="molecule type" value="Genomic_DNA"/>
</dbReference>
<evidence type="ECO:0000313" key="2">
    <source>
        <dbReference type="Proteomes" id="UP001500305"/>
    </source>
</evidence>
<organism evidence="1 2">
    <name type="scientific">Kitasatospora cystarginea</name>
    <dbReference type="NCBI Taxonomy" id="58350"/>
    <lineage>
        <taxon>Bacteria</taxon>
        <taxon>Bacillati</taxon>
        <taxon>Actinomycetota</taxon>
        <taxon>Actinomycetes</taxon>
        <taxon>Kitasatosporales</taxon>
        <taxon>Streptomycetaceae</taxon>
        <taxon>Kitasatospora</taxon>
    </lineage>
</organism>
<evidence type="ECO:0000313" key="1">
    <source>
        <dbReference type="EMBL" id="GAA2255913.1"/>
    </source>
</evidence>
<keyword evidence="2" id="KW-1185">Reference proteome</keyword>
<dbReference type="Gene3D" id="1.25.40.10">
    <property type="entry name" value="Tetratricopeptide repeat domain"/>
    <property type="match status" value="1"/>
</dbReference>
<comment type="caution">
    <text evidence="1">The sequence shown here is derived from an EMBL/GenBank/DDBJ whole genome shotgun (WGS) entry which is preliminary data.</text>
</comment>
<sequence length="421" mass="45503">MVANDALRLRMAERRMTKAELAREVNAEVKILTGKLGTVSERTVHNWLTGQTRWPPVKIRLALTAVFDCMPEELGFVPTGRTRSTTEEDVRRRDFIAVAGGATVATLTSATAAAGPRRIGITDIQQLQARFAEVVASDHRHGGRLSIETRAGQLADETLALQEHGTATQRIRAQLYASAASFMSSAMWAAIDGRRFEAALQHHQKAASLAAMSGDSGIQFRIWSHAGSLYRHLGRPGDALAANDVARNLPIARRDPLFASLGHARHAAIHGLTGDTNAVRRSLGHAQEALDRADPGASRPLWITAFYDQSELDSLALAAHLSAGNWEEAEARAHRSMALRRGAMQRSYAITTVRLAHAQLGQGALEPAVATAMSVPAEVSTHPRVTGMLTAFGTKLTDRAAGSGPARTWAEYAHETWRTST</sequence>
<accession>A0ABN3EEF4</accession>
<gene>
    <name evidence="1" type="ORF">GCM10010430_44690</name>
</gene>
<reference evidence="1 2" key="1">
    <citation type="journal article" date="2019" name="Int. J. Syst. Evol. Microbiol.">
        <title>The Global Catalogue of Microorganisms (GCM) 10K type strain sequencing project: providing services to taxonomists for standard genome sequencing and annotation.</title>
        <authorList>
            <consortium name="The Broad Institute Genomics Platform"/>
            <consortium name="The Broad Institute Genome Sequencing Center for Infectious Disease"/>
            <person name="Wu L."/>
            <person name="Ma J."/>
        </authorList>
    </citation>
    <scope>NUCLEOTIDE SEQUENCE [LARGE SCALE GENOMIC DNA]</scope>
    <source>
        <strain evidence="1 2">JCM 7356</strain>
    </source>
</reference>
<name>A0ABN3EEF4_9ACTN</name>
<evidence type="ECO:0008006" key="3">
    <source>
        <dbReference type="Google" id="ProtNLM"/>
    </source>
</evidence>
<dbReference type="SUPFAM" id="SSF48452">
    <property type="entry name" value="TPR-like"/>
    <property type="match status" value="1"/>
</dbReference>